<feature type="region of interest" description="Disordered" evidence="1">
    <location>
        <begin position="1"/>
        <end position="23"/>
    </location>
</feature>
<dbReference type="AlphaFoldDB" id="A0A0C2BEQ0"/>
<dbReference type="EMBL" id="KN795995">
    <property type="protein sequence ID" value="KIH42243.1"/>
    <property type="molecule type" value="Genomic_DNA"/>
</dbReference>
<dbReference type="OrthoDB" id="3366823at2759"/>
<feature type="non-terminal residue" evidence="3">
    <location>
        <position position="1"/>
    </location>
</feature>
<keyword evidence="4" id="KW-1185">Reference proteome</keyword>
<accession>A0A0C2BEQ0</accession>
<proteinExistence type="predicted"/>
<evidence type="ECO:0000259" key="2">
    <source>
        <dbReference type="Pfam" id="PF07807"/>
    </source>
</evidence>
<dbReference type="InterPro" id="IPR039896">
    <property type="entry name" value="Red-like"/>
</dbReference>
<organism evidence="3 4">
    <name type="scientific">Ancylostoma duodenale</name>
    <dbReference type="NCBI Taxonomy" id="51022"/>
    <lineage>
        <taxon>Eukaryota</taxon>
        <taxon>Metazoa</taxon>
        <taxon>Ecdysozoa</taxon>
        <taxon>Nematoda</taxon>
        <taxon>Chromadorea</taxon>
        <taxon>Rhabditida</taxon>
        <taxon>Rhabditina</taxon>
        <taxon>Rhabditomorpha</taxon>
        <taxon>Strongyloidea</taxon>
        <taxon>Ancylostomatidae</taxon>
        <taxon>Ancylostomatinae</taxon>
        <taxon>Ancylostoma</taxon>
    </lineage>
</organism>
<feature type="domain" description="Protein RED C-terminal" evidence="2">
    <location>
        <begin position="28"/>
        <end position="132"/>
    </location>
</feature>
<name>A0A0C2BEQ0_9BILA</name>
<dbReference type="PANTHER" id="PTHR12765">
    <property type="entry name" value="RED PROTEIN IK FACTOR CYTOKINE IK"/>
    <property type="match status" value="1"/>
</dbReference>
<evidence type="ECO:0000313" key="4">
    <source>
        <dbReference type="Proteomes" id="UP000054047"/>
    </source>
</evidence>
<gene>
    <name evidence="3" type="ORF">ANCDUO_27774</name>
</gene>
<protein>
    <submittedName>
        <fullName evidence="3">RED-like protein region</fullName>
    </submittedName>
</protein>
<reference evidence="3 4" key="1">
    <citation type="submission" date="2013-12" db="EMBL/GenBank/DDBJ databases">
        <title>Draft genome of the parsitic nematode Ancylostoma duodenale.</title>
        <authorList>
            <person name="Mitreva M."/>
        </authorList>
    </citation>
    <scope>NUCLEOTIDE SEQUENCE [LARGE SCALE GENOMIC DNA]</scope>
    <source>
        <strain evidence="3 4">Zhejiang</strain>
    </source>
</reference>
<evidence type="ECO:0000256" key="1">
    <source>
        <dbReference type="SAM" id="MobiDB-lite"/>
    </source>
</evidence>
<dbReference type="Pfam" id="PF07807">
    <property type="entry name" value="RED_C"/>
    <property type="match status" value="1"/>
</dbReference>
<dbReference type="InterPro" id="IPR012492">
    <property type="entry name" value="RED_C"/>
</dbReference>
<sequence length="139" mass="16561">RGGRDFDRRDRDRDRDRDRERDPRFFSYDECYPGGMAEMGGGWDSDEEDLTMMDMGSKKSTIKRWEFDNDDDYEKFQGSREAMPKAAYQYGVKTGDGRKTRKSVDVNKKIDKELNQITKLIEKRKSGLEEDRDYKRPKY</sequence>
<dbReference type="Proteomes" id="UP000054047">
    <property type="component" value="Unassembled WGS sequence"/>
</dbReference>
<evidence type="ECO:0000313" key="3">
    <source>
        <dbReference type="EMBL" id="KIH42243.1"/>
    </source>
</evidence>